<proteinExistence type="predicted"/>
<comment type="caution">
    <text evidence="2">The sequence shown here is derived from an EMBL/GenBank/DDBJ whole genome shotgun (WGS) entry which is preliminary data.</text>
</comment>
<dbReference type="InterPro" id="IPR037175">
    <property type="entry name" value="KFase_sf"/>
</dbReference>
<keyword evidence="1" id="KW-0732">Signal</keyword>
<evidence type="ECO:0000313" key="3">
    <source>
        <dbReference type="Proteomes" id="UP000275321"/>
    </source>
</evidence>
<dbReference type="SUPFAM" id="SSF102198">
    <property type="entry name" value="Putative cyclase"/>
    <property type="match status" value="1"/>
</dbReference>
<dbReference type="PANTHER" id="PTHR31118:SF12">
    <property type="entry name" value="CYCLASE-LIKE PROTEIN 2"/>
    <property type="match status" value="1"/>
</dbReference>
<dbReference type="Gene3D" id="3.50.30.50">
    <property type="entry name" value="Putative cyclase"/>
    <property type="match status" value="1"/>
</dbReference>
<dbReference type="GO" id="GO:0004061">
    <property type="term" value="F:arylformamidase activity"/>
    <property type="evidence" value="ECO:0007669"/>
    <property type="project" value="InterPro"/>
</dbReference>
<feature type="signal peptide" evidence="1">
    <location>
        <begin position="1"/>
        <end position="30"/>
    </location>
</feature>
<evidence type="ECO:0000256" key="1">
    <source>
        <dbReference type="SAM" id="SignalP"/>
    </source>
</evidence>
<dbReference type="EMBL" id="RHWT01000091">
    <property type="protein sequence ID" value="RSB22310.1"/>
    <property type="molecule type" value="Genomic_DNA"/>
</dbReference>
<accession>A0A3R8YVB0</accession>
<name>A0A3R8YVB0_ENTCL</name>
<dbReference type="PANTHER" id="PTHR31118">
    <property type="entry name" value="CYCLASE-LIKE PROTEIN 2"/>
    <property type="match status" value="1"/>
</dbReference>
<dbReference type="Pfam" id="PF04199">
    <property type="entry name" value="Cyclase"/>
    <property type="match status" value="1"/>
</dbReference>
<dbReference type="AlphaFoldDB" id="A0A3R8YVB0"/>
<dbReference type="Proteomes" id="UP000275321">
    <property type="component" value="Unassembled WGS sequence"/>
</dbReference>
<gene>
    <name evidence="2" type="ORF">EGK68_25750</name>
</gene>
<evidence type="ECO:0000313" key="2">
    <source>
        <dbReference type="EMBL" id="RSB22310.1"/>
    </source>
</evidence>
<feature type="chain" id="PRO_5018702010" evidence="1">
    <location>
        <begin position="31"/>
        <end position="245"/>
    </location>
</feature>
<reference evidence="2 3" key="1">
    <citation type="submission" date="2018-10" db="EMBL/GenBank/DDBJ databases">
        <title>Transmission dynamics of multidrug resistant bacteria on intensive care unit surfaces.</title>
        <authorList>
            <person name="D'Souza A.W."/>
            <person name="Potter R.F."/>
            <person name="Wallace M."/>
            <person name="Shupe A."/>
            <person name="Patel S."/>
            <person name="Sun S."/>
            <person name="Gul D."/>
            <person name="Kwon J.H."/>
            <person name="Andleeb S."/>
            <person name="Burnham C.-A.D."/>
            <person name="Dantas G."/>
        </authorList>
    </citation>
    <scope>NUCLEOTIDE SEQUENCE [LARGE SCALE GENOMIC DNA]</scope>
    <source>
        <strain evidence="2 3">EC_073</strain>
    </source>
</reference>
<keyword evidence="2" id="KW-0378">Hydrolase</keyword>
<protein>
    <submittedName>
        <fullName evidence="2">Metal-dependent hydrolase</fullName>
    </submittedName>
</protein>
<organism evidence="2 3">
    <name type="scientific">Enterobacter cloacae</name>
    <dbReference type="NCBI Taxonomy" id="550"/>
    <lineage>
        <taxon>Bacteria</taxon>
        <taxon>Pseudomonadati</taxon>
        <taxon>Pseudomonadota</taxon>
        <taxon>Gammaproteobacteria</taxon>
        <taxon>Enterobacterales</taxon>
        <taxon>Enterobacteriaceae</taxon>
        <taxon>Enterobacter</taxon>
        <taxon>Enterobacter cloacae complex</taxon>
    </lineage>
</organism>
<sequence length="245" mass="26408">MSKQKGKRIFRFSVATLCALAALAATAANAVVLPAVKEYVELNHPIREGMETYPGLSEVELYTKGGRNPSGSIIDGIRLLGISGTYIDAPFHMSDKGGKIADYPLSKLVNLPVIVVEKAAGRRTYEVADFQGKEVKGKAVLLHTGQDRYFGKPAYSKNSPYVSTQAAEWLVGHGAVLVGIDAVLIDDYDHTETTPVHDILLRNGVIIAEDMTNIGAVKGKDAYLTAVSPRVPMASFPARIFATVY</sequence>
<dbReference type="GO" id="GO:0019441">
    <property type="term" value="P:L-tryptophan catabolic process to kynurenine"/>
    <property type="evidence" value="ECO:0007669"/>
    <property type="project" value="InterPro"/>
</dbReference>
<dbReference type="InterPro" id="IPR007325">
    <property type="entry name" value="KFase/CYL"/>
</dbReference>